<evidence type="ECO:0000313" key="3">
    <source>
        <dbReference type="Proteomes" id="UP000249300"/>
    </source>
</evidence>
<dbReference type="eggNOG" id="COG2885">
    <property type="taxonomic scope" value="Bacteria"/>
</dbReference>
<gene>
    <name evidence="2" type="ORF">NCTC12858_00422</name>
</gene>
<dbReference type="Gene3D" id="3.30.1330.60">
    <property type="entry name" value="OmpA-like domain"/>
    <property type="match status" value="1"/>
</dbReference>
<dbReference type="InterPro" id="IPR036737">
    <property type="entry name" value="OmpA-like_sf"/>
</dbReference>
<reference evidence="2 3" key="1">
    <citation type="submission" date="2018-06" db="EMBL/GenBank/DDBJ databases">
        <authorList>
            <consortium name="Pathogen Informatics"/>
            <person name="Doyle S."/>
        </authorList>
    </citation>
    <scope>NUCLEOTIDE SEQUENCE [LARGE SCALE GENOMIC DNA]</scope>
    <source>
        <strain evidence="2 3">NCTC12858</strain>
    </source>
</reference>
<dbReference type="EMBL" id="LS483447">
    <property type="protein sequence ID" value="SQH72598.1"/>
    <property type="molecule type" value="Genomic_DNA"/>
</dbReference>
<evidence type="ECO:0000256" key="1">
    <source>
        <dbReference type="SAM" id="SignalP"/>
    </source>
</evidence>
<proteinExistence type="predicted"/>
<dbReference type="OrthoDB" id="1060107at2"/>
<dbReference type="STRING" id="393921.HQ45_05220"/>
<dbReference type="KEGG" id="pcre:NCTC12858_00422"/>
<keyword evidence="1" id="KW-0732">Signal</keyword>
<name>A0A0A2FPK0_9PORP</name>
<feature type="chain" id="PRO_5043118661" evidence="1">
    <location>
        <begin position="20"/>
        <end position="429"/>
    </location>
</feature>
<dbReference type="RefSeq" id="WP_023940627.1">
    <property type="nucleotide sequence ID" value="NZ_JQJB01000006.1"/>
</dbReference>
<dbReference type="AlphaFoldDB" id="A0A0A2FPK0"/>
<evidence type="ECO:0000313" key="2">
    <source>
        <dbReference type="EMBL" id="SQH72598.1"/>
    </source>
</evidence>
<feature type="signal peptide" evidence="1">
    <location>
        <begin position="1"/>
        <end position="19"/>
    </location>
</feature>
<keyword evidence="3" id="KW-1185">Reference proteome</keyword>
<accession>A0A0A2FPK0</accession>
<protein>
    <submittedName>
        <fullName evidence="2">Protein of uncharacterized function (DUF3575)</fullName>
    </submittedName>
</protein>
<dbReference type="SUPFAM" id="SSF103088">
    <property type="entry name" value="OmpA-like"/>
    <property type="match status" value="1"/>
</dbReference>
<dbReference type="Pfam" id="PF12099">
    <property type="entry name" value="DUF3575"/>
    <property type="match status" value="1"/>
</dbReference>
<sequence length="429" mass="49174">MKRKLTLLLLSLNALLAGATIHGEFSLSESDSILSKAREQYPKYVAFLPSNKLDSILEYKGTDVTPIIFQVNKVDLEENEQLKNIVSVINKLRKDEHFGIGYIWIAGSASPEGPIDGNKRLGKSRAEALADYLKRETHLEDVDIRIENIWEDWASLSLLLSKQDFPNKEKVIQIIANEEKWDQRKLKIKRIDKRKTWNLLLHEMFPKLRNARMVIVCSVKESPVLSDTSVSLSLEEIAVEAPPISSPDIELPTITTMAEDRFFALKTNGLYLGALIANIGFEVELWRKWSLDVPVWYSPYDYTPTRKIRLLATQPELRFWPKKAGKGHFFGLHTHIVGFNVAINDNGRYQDPNHALWGAGFSYGYTFHLDKSQKWSLEFNLGAGFAEYDYDVYRNWANGPKFNSGSDFYWGITRAGISIAYKFYKPRTK</sequence>
<organism evidence="2 3">
    <name type="scientific">Porphyromonas crevioricanis</name>
    <dbReference type="NCBI Taxonomy" id="393921"/>
    <lineage>
        <taxon>Bacteria</taxon>
        <taxon>Pseudomonadati</taxon>
        <taxon>Bacteroidota</taxon>
        <taxon>Bacteroidia</taxon>
        <taxon>Bacteroidales</taxon>
        <taxon>Porphyromonadaceae</taxon>
        <taxon>Porphyromonas</taxon>
    </lineage>
</organism>
<dbReference type="InterPro" id="IPR021958">
    <property type="entry name" value="DUF3575"/>
</dbReference>
<dbReference type="Proteomes" id="UP000249300">
    <property type="component" value="Chromosome 1"/>
</dbReference>